<dbReference type="Proteomes" id="UP000504844">
    <property type="component" value="Chromosome"/>
</dbReference>
<dbReference type="KEGG" id="dee:HQN60_14615"/>
<name>A0A6M8SR94_9NEIS</name>
<feature type="chain" id="PRO_5026680621" description="Tetratricopeptide repeat protein" evidence="1">
    <location>
        <begin position="20"/>
        <end position="260"/>
    </location>
</feature>
<dbReference type="EMBL" id="CP054143">
    <property type="protein sequence ID" value="QKJ67853.1"/>
    <property type="molecule type" value="Genomic_DNA"/>
</dbReference>
<dbReference type="InterPro" id="IPR011990">
    <property type="entry name" value="TPR-like_helical_dom_sf"/>
</dbReference>
<dbReference type="PROSITE" id="PS51257">
    <property type="entry name" value="PROKAR_LIPOPROTEIN"/>
    <property type="match status" value="1"/>
</dbReference>
<proteinExistence type="predicted"/>
<sequence length="260" mass="28753">MNRVWVFLFCVVLTACGTAPVVTSPARIAAERSHRMALQAIQDGRIQSAEGEWQQALRGYQAIDDWRGQGMARLGLAQASQRLGRNLQAEQTLLPMLQDGYFLPEQQVQAALQLAQLIWRQDLPRAQQLLAQARLNCAAPCFVAVQMDNLAAQIALEQGDVSTAAQLAAQVLDLAAERPAERAFALRLLAEVALRQGRWFDAERALMRAIDLDRQSAEPMWLLDDYRLLLSIAKRKGDVALEKKAQAHLASLCAAIECSP</sequence>
<dbReference type="SUPFAM" id="SSF48452">
    <property type="entry name" value="TPR-like"/>
    <property type="match status" value="1"/>
</dbReference>
<evidence type="ECO:0000313" key="2">
    <source>
        <dbReference type="EMBL" id="QKJ67853.1"/>
    </source>
</evidence>
<evidence type="ECO:0000313" key="3">
    <source>
        <dbReference type="Proteomes" id="UP000504844"/>
    </source>
</evidence>
<dbReference type="AlphaFoldDB" id="A0A6M8SR94"/>
<evidence type="ECO:0008006" key="4">
    <source>
        <dbReference type="Google" id="ProtNLM"/>
    </source>
</evidence>
<reference evidence="2 3" key="1">
    <citation type="submission" date="2020-05" db="EMBL/GenBank/DDBJ databases">
        <title>Complete genome sequence of Deefgea sp. D17.</title>
        <authorList>
            <person name="Bae J.-W."/>
            <person name="Han J.E."/>
        </authorList>
    </citation>
    <scope>NUCLEOTIDE SEQUENCE [LARGE SCALE GENOMIC DNA]</scope>
    <source>
        <strain evidence="2 3">D17</strain>
    </source>
</reference>
<dbReference type="Gene3D" id="1.25.40.10">
    <property type="entry name" value="Tetratricopeptide repeat domain"/>
    <property type="match status" value="1"/>
</dbReference>
<protein>
    <recommendedName>
        <fullName evidence="4">Tetratricopeptide repeat protein</fullName>
    </recommendedName>
</protein>
<keyword evidence="3" id="KW-1185">Reference proteome</keyword>
<feature type="signal peptide" evidence="1">
    <location>
        <begin position="1"/>
        <end position="19"/>
    </location>
</feature>
<organism evidence="2 3">
    <name type="scientific">Deefgea piscis</name>
    <dbReference type="NCBI Taxonomy" id="2739061"/>
    <lineage>
        <taxon>Bacteria</taxon>
        <taxon>Pseudomonadati</taxon>
        <taxon>Pseudomonadota</taxon>
        <taxon>Betaproteobacteria</taxon>
        <taxon>Neisseriales</taxon>
        <taxon>Chitinibacteraceae</taxon>
        <taxon>Deefgea</taxon>
    </lineage>
</organism>
<accession>A0A6M8SR94</accession>
<keyword evidence="1" id="KW-0732">Signal</keyword>
<dbReference type="RefSeq" id="WP_173534354.1">
    <property type="nucleotide sequence ID" value="NZ_CP054143.1"/>
</dbReference>
<gene>
    <name evidence="2" type="ORF">HQN60_14615</name>
</gene>
<evidence type="ECO:0000256" key="1">
    <source>
        <dbReference type="SAM" id="SignalP"/>
    </source>
</evidence>